<sequence length="115" mass="12764">MEHDGMISDEIPVEHWRLRPLLEADVESAKIIVVVDSVLESLDFRLSSNAGWNVPVTSSIELGIVAPLVSERSCPDTILHKVTARGSSCMKATCFQRQGLGNMHYSFIILKNQKV</sequence>
<organism evidence="1 2">
    <name type="scientific">Riccia fluitans</name>
    <dbReference type="NCBI Taxonomy" id="41844"/>
    <lineage>
        <taxon>Eukaryota</taxon>
        <taxon>Viridiplantae</taxon>
        <taxon>Streptophyta</taxon>
        <taxon>Embryophyta</taxon>
        <taxon>Marchantiophyta</taxon>
        <taxon>Marchantiopsida</taxon>
        <taxon>Marchantiidae</taxon>
        <taxon>Marchantiales</taxon>
        <taxon>Ricciaceae</taxon>
        <taxon>Riccia</taxon>
    </lineage>
</organism>
<dbReference type="Proteomes" id="UP001605036">
    <property type="component" value="Unassembled WGS sequence"/>
</dbReference>
<evidence type="ECO:0000313" key="2">
    <source>
        <dbReference type="Proteomes" id="UP001605036"/>
    </source>
</evidence>
<protein>
    <submittedName>
        <fullName evidence="1">Uncharacterized protein</fullName>
    </submittedName>
</protein>
<comment type="caution">
    <text evidence="1">The sequence shown here is derived from an EMBL/GenBank/DDBJ whole genome shotgun (WGS) entry which is preliminary data.</text>
</comment>
<evidence type="ECO:0000313" key="1">
    <source>
        <dbReference type="EMBL" id="KAL2610663.1"/>
    </source>
</evidence>
<keyword evidence="2" id="KW-1185">Reference proteome</keyword>
<gene>
    <name evidence="1" type="ORF">R1flu_029236</name>
</gene>
<name>A0ABD1XT16_9MARC</name>
<dbReference type="EMBL" id="JBHFFA010000008">
    <property type="protein sequence ID" value="KAL2610663.1"/>
    <property type="molecule type" value="Genomic_DNA"/>
</dbReference>
<reference evidence="1 2" key="1">
    <citation type="submission" date="2024-09" db="EMBL/GenBank/DDBJ databases">
        <title>Chromosome-scale assembly of Riccia fluitans.</title>
        <authorList>
            <person name="Paukszto L."/>
            <person name="Sawicki J."/>
            <person name="Karawczyk K."/>
            <person name="Piernik-Szablinska J."/>
            <person name="Szczecinska M."/>
            <person name="Mazdziarz M."/>
        </authorList>
    </citation>
    <scope>NUCLEOTIDE SEQUENCE [LARGE SCALE GENOMIC DNA]</scope>
    <source>
        <strain evidence="1">Rf_01</strain>
        <tissue evidence="1">Aerial parts of the thallus</tissue>
    </source>
</reference>
<proteinExistence type="predicted"/>
<accession>A0ABD1XT16</accession>
<dbReference type="AlphaFoldDB" id="A0ABD1XT16"/>